<dbReference type="EMBL" id="MU154595">
    <property type="protein sequence ID" value="KAF9492833.1"/>
    <property type="molecule type" value="Genomic_DNA"/>
</dbReference>
<evidence type="ECO:0000313" key="2">
    <source>
        <dbReference type="EMBL" id="KAF9492833.1"/>
    </source>
</evidence>
<name>A0A9P6DE59_PLEER</name>
<feature type="region of interest" description="Disordered" evidence="1">
    <location>
        <begin position="1"/>
        <end position="25"/>
    </location>
</feature>
<evidence type="ECO:0000313" key="3">
    <source>
        <dbReference type="Proteomes" id="UP000807025"/>
    </source>
</evidence>
<sequence>MQANIVRMQRNSREQGGDTPQVNTPPPQLFFFSDDHPAFHHHHLRTPHASQHSPNTPSVVVVDTRAPPTSTSIHMPTNIDARPPTPPRHRQQCVCPKCPQCSPNIVDADAHVPQRCRCPCALPNTVVHPQQSPQCHQCPCTSPDDNNAVQHPPTLLHVRQRCPMPKCRCMRPNTPNTITAHTHPPSMMTTTCTPPSLSPPTFP</sequence>
<dbReference type="AlphaFoldDB" id="A0A9P6DE59"/>
<reference evidence="2" key="1">
    <citation type="submission" date="2020-11" db="EMBL/GenBank/DDBJ databases">
        <authorList>
            <consortium name="DOE Joint Genome Institute"/>
            <person name="Ahrendt S."/>
            <person name="Riley R."/>
            <person name="Andreopoulos W."/>
            <person name="Labutti K."/>
            <person name="Pangilinan J."/>
            <person name="Ruiz-Duenas F.J."/>
            <person name="Barrasa J.M."/>
            <person name="Sanchez-Garcia M."/>
            <person name="Camarero S."/>
            <person name="Miyauchi S."/>
            <person name="Serrano A."/>
            <person name="Linde D."/>
            <person name="Babiker R."/>
            <person name="Drula E."/>
            <person name="Ayuso-Fernandez I."/>
            <person name="Pacheco R."/>
            <person name="Padilla G."/>
            <person name="Ferreira P."/>
            <person name="Barriuso J."/>
            <person name="Kellner H."/>
            <person name="Castanera R."/>
            <person name="Alfaro M."/>
            <person name="Ramirez L."/>
            <person name="Pisabarro A.G."/>
            <person name="Kuo A."/>
            <person name="Tritt A."/>
            <person name="Lipzen A."/>
            <person name="He G."/>
            <person name="Yan M."/>
            <person name="Ng V."/>
            <person name="Cullen D."/>
            <person name="Martin F."/>
            <person name="Rosso M.-N."/>
            <person name="Henrissat B."/>
            <person name="Hibbett D."/>
            <person name="Martinez A.T."/>
            <person name="Grigoriev I.V."/>
        </authorList>
    </citation>
    <scope>NUCLEOTIDE SEQUENCE</scope>
    <source>
        <strain evidence="2">ATCC 90797</strain>
    </source>
</reference>
<feature type="region of interest" description="Disordered" evidence="1">
    <location>
        <begin position="178"/>
        <end position="203"/>
    </location>
</feature>
<comment type="caution">
    <text evidence="2">The sequence shown here is derived from an EMBL/GenBank/DDBJ whole genome shotgun (WGS) entry which is preliminary data.</text>
</comment>
<dbReference type="Proteomes" id="UP000807025">
    <property type="component" value="Unassembled WGS sequence"/>
</dbReference>
<proteinExistence type="predicted"/>
<organism evidence="2 3">
    <name type="scientific">Pleurotus eryngii</name>
    <name type="common">Boletus of the steppes</name>
    <dbReference type="NCBI Taxonomy" id="5323"/>
    <lineage>
        <taxon>Eukaryota</taxon>
        <taxon>Fungi</taxon>
        <taxon>Dikarya</taxon>
        <taxon>Basidiomycota</taxon>
        <taxon>Agaricomycotina</taxon>
        <taxon>Agaricomycetes</taxon>
        <taxon>Agaricomycetidae</taxon>
        <taxon>Agaricales</taxon>
        <taxon>Pleurotineae</taxon>
        <taxon>Pleurotaceae</taxon>
        <taxon>Pleurotus</taxon>
    </lineage>
</organism>
<accession>A0A9P6DE59</accession>
<protein>
    <submittedName>
        <fullName evidence="2">Uncharacterized protein</fullName>
    </submittedName>
</protein>
<evidence type="ECO:0000256" key="1">
    <source>
        <dbReference type="SAM" id="MobiDB-lite"/>
    </source>
</evidence>
<keyword evidence="3" id="KW-1185">Reference proteome</keyword>
<gene>
    <name evidence="2" type="ORF">BDN71DRAFT_1509155</name>
</gene>
<feature type="compositionally biased region" description="Low complexity" evidence="1">
    <location>
        <begin position="179"/>
        <end position="195"/>
    </location>
</feature>